<feature type="binding site" evidence="7">
    <location>
        <begin position="23"/>
        <end position="24"/>
    </location>
    <ligand>
        <name>ATP</name>
        <dbReference type="ChEBI" id="CHEBI:30616"/>
    </ligand>
</feature>
<dbReference type="STRING" id="857967.G0R1G8"/>
<feature type="active site" description="Proton acceptor" evidence="6">
    <location>
        <position position="19"/>
    </location>
</feature>
<evidence type="ECO:0000256" key="7">
    <source>
        <dbReference type="PIRSR" id="PIRSR630616-2"/>
    </source>
</evidence>
<dbReference type="eggNOG" id="KOG0580">
    <property type="taxonomic scope" value="Eukaryota"/>
</dbReference>
<feature type="cross-link" description="Glycyl lysine isopeptide (Lys-Gly) (interchain with G-Cter in SUMO2)" evidence="8">
    <location>
        <position position="21"/>
    </location>
</feature>
<evidence type="ECO:0000256" key="5">
    <source>
        <dbReference type="ARBA" id="ARBA00022840"/>
    </source>
</evidence>
<dbReference type="RefSeq" id="XP_004029927.1">
    <property type="nucleotide sequence ID" value="XM_004029879.1"/>
</dbReference>
<reference evidence="10 11" key="1">
    <citation type="submission" date="2011-07" db="EMBL/GenBank/DDBJ databases">
        <authorList>
            <person name="Coyne R."/>
            <person name="Brami D."/>
            <person name="Johnson J."/>
            <person name="Hostetler J."/>
            <person name="Hannick L."/>
            <person name="Clark T."/>
            <person name="Cassidy-Hanley D."/>
            <person name="Inman J."/>
        </authorList>
    </citation>
    <scope>NUCLEOTIDE SEQUENCE [LARGE SCALE GENOMIC DNA]</scope>
    <source>
        <strain evidence="10 11">G5</strain>
    </source>
</reference>
<feature type="binding site" evidence="7">
    <location>
        <position position="36"/>
    </location>
    <ligand>
        <name>ATP</name>
        <dbReference type="ChEBI" id="CHEBI:30616"/>
    </ligand>
</feature>
<evidence type="ECO:0000256" key="8">
    <source>
        <dbReference type="PIRSR" id="PIRSR630616-3"/>
    </source>
</evidence>
<dbReference type="GO" id="GO:0004697">
    <property type="term" value="F:diacylglycerol-dependent serine/threonine kinase activity"/>
    <property type="evidence" value="ECO:0007669"/>
    <property type="project" value="UniProtKB-EC"/>
</dbReference>
<dbReference type="InParanoid" id="G0R1G8"/>
<dbReference type="Gene3D" id="1.10.510.10">
    <property type="entry name" value="Transferase(Phosphotransferase) domain 1"/>
    <property type="match status" value="1"/>
</dbReference>
<gene>
    <name evidence="10" type="ORF">IMG5_170440</name>
</gene>
<keyword evidence="11" id="KW-1185">Reference proteome</keyword>
<keyword evidence="4 10" id="KW-0418">Kinase</keyword>
<keyword evidence="1" id="KW-0723">Serine/threonine-protein kinase</keyword>
<keyword evidence="3 7" id="KW-0547">Nucleotide-binding</keyword>
<dbReference type="Pfam" id="PF00069">
    <property type="entry name" value="Pkinase"/>
    <property type="match status" value="1"/>
</dbReference>
<proteinExistence type="predicted"/>
<sequence>MQIIEALQYLHSRGIVHRDIKPENILLQNGVLKLCDFGYATIVQNDLLRQTFCGTLDYLSPEMIQGKQYDFSVDVWSVGILAYEMIFGNAPFSGKSNDSTYDKVLNLDIEFSGPLSFAGVDFIKKILIKDPNKRMDLNTAYQHPFIQNNTAKRTDQSNFLEKIECLFLKKN</sequence>
<evidence type="ECO:0000256" key="1">
    <source>
        <dbReference type="ARBA" id="ARBA00022527"/>
    </source>
</evidence>
<evidence type="ECO:0000259" key="9">
    <source>
        <dbReference type="PROSITE" id="PS50011"/>
    </source>
</evidence>
<accession>G0R1G8</accession>
<evidence type="ECO:0000256" key="4">
    <source>
        <dbReference type="ARBA" id="ARBA00022777"/>
    </source>
</evidence>
<dbReference type="InterPro" id="IPR011009">
    <property type="entry name" value="Kinase-like_dom_sf"/>
</dbReference>
<keyword evidence="2 10" id="KW-0808">Transferase</keyword>
<dbReference type="PROSITE" id="PS50011">
    <property type="entry name" value="PROTEIN_KINASE_DOM"/>
    <property type="match status" value="1"/>
</dbReference>
<dbReference type="InterPro" id="IPR000719">
    <property type="entry name" value="Prot_kinase_dom"/>
</dbReference>
<feature type="domain" description="Protein kinase" evidence="9">
    <location>
        <begin position="1"/>
        <end position="146"/>
    </location>
</feature>
<dbReference type="PROSITE" id="PS00108">
    <property type="entry name" value="PROTEIN_KINASE_ST"/>
    <property type="match status" value="1"/>
</dbReference>
<dbReference type="GeneID" id="14904777"/>
<name>G0R1G8_ICHMU</name>
<evidence type="ECO:0000313" key="10">
    <source>
        <dbReference type="EMBL" id="EGR28691.1"/>
    </source>
</evidence>
<evidence type="ECO:0000313" key="11">
    <source>
        <dbReference type="Proteomes" id="UP000008983"/>
    </source>
</evidence>
<evidence type="ECO:0000256" key="3">
    <source>
        <dbReference type="ARBA" id="ARBA00022741"/>
    </source>
</evidence>
<organism evidence="10 11">
    <name type="scientific">Ichthyophthirius multifiliis</name>
    <name type="common">White spot disease agent</name>
    <name type="synonym">Ich</name>
    <dbReference type="NCBI Taxonomy" id="5932"/>
    <lineage>
        <taxon>Eukaryota</taxon>
        <taxon>Sar</taxon>
        <taxon>Alveolata</taxon>
        <taxon>Ciliophora</taxon>
        <taxon>Intramacronucleata</taxon>
        <taxon>Oligohymenophorea</taxon>
        <taxon>Hymenostomatida</taxon>
        <taxon>Ophryoglenina</taxon>
        <taxon>Ichthyophthirius</taxon>
    </lineage>
</organism>
<dbReference type="InterPro" id="IPR030616">
    <property type="entry name" value="Aur-like"/>
</dbReference>
<dbReference type="OMA" id="CHLIHIL"/>
<evidence type="ECO:0000256" key="6">
    <source>
        <dbReference type="PIRSR" id="PIRSR630616-1"/>
    </source>
</evidence>
<dbReference type="PANTHER" id="PTHR24350">
    <property type="entry name" value="SERINE/THREONINE-PROTEIN KINASE IAL-RELATED"/>
    <property type="match status" value="1"/>
</dbReference>
<dbReference type="InterPro" id="IPR008271">
    <property type="entry name" value="Ser/Thr_kinase_AS"/>
</dbReference>
<keyword evidence="5 7" id="KW-0067">ATP-binding</keyword>
<evidence type="ECO:0000256" key="2">
    <source>
        <dbReference type="ARBA" id="ARBA00022679"/>
    </source>
</evidence>
<dbReference type="GO" id="GO:0005524">
    <property type="term" value="F:ATP binding"/>
    <property type="evidence" value="ECO:0007669"/>
    <property type="project" value="UniProtKB-KW"/>
</dbReference>
<dbReference type="SUPFAM" id="SSF56112">
    <property type="entry name" value="Protein kinase-like (PK-like)"/>
    <property type="match status" value="1"/>
</dbReference>
<dbReference type="EMBL" id="GL984218">
    <property type="protein sequence ID" value="EGR28691.1"/>
    <property type="molecule type" value="Genomic_DNA"/>
</dbReference>
<dbReference type="OrthoDB" id="5337378at2759"/>
<dbReference type="EC" id="2.7.11.13" evidence="10"/>
<dbReference type="SMART" id="SM00220">
    <property type="entry name" value="S_TKc"/>
    <property type="match status" value="1"/>
</dbReference>
<dbReference type="AlphaFoldDB" id="G0R1G8"/>
<protein>
    <submittedName>
        <fullName evidence="10">Protein kinase domain protein</fullName>
        <ecNumber evidence="10">2.7.11.13</ecNumber>
    </submittedName>
</protein>
<dbReference type="Proteomes" id="UP000008983">
    <property type="component" value="Unassembled WGS sequence"/>
</dbReference>